<dbReference type="AlphaFoldDB" id="A0A425D8C7"/>
<protein>
    <recommendedName>
        <fullName evidence="4">Sfi1 spindle body domain-containing protein</fullName>
    </recommendedName>
</protein>
<keyword evidence="1" id="KW-0175">Coiled coil</keyword>
<feature type="coiled-coil region" evidence="1">
    <location>
        <begin position="436"/>
        <end position="488"/>
    </location>
</feature>
<name>A0A425D8C7_APHAT</name>
<evidence type="ECO:0000313" key="2">
    <source>
        <dbReference type="EMBL" id="RQM25455.1"/>
    </source>
</evidence>
<evidence type="ECO:0000256" key="1">
    <source>
        <dbReference type="SAM" id="Coils"/>
    </source>
</evidence>
<gene>
    <name evidence="2" type="ORF">B5M09_012288</name>
</gene>
<dbReference type="Proteomes" id="UP000284702">
    <property type="component" value="Unassembled WGS sequence"/>
</dbReference>
<sequence length="488" mass="55191">MLNPCRFDMTSTPSVMRSIASSFRDSLVPPMFSSSLVGGVAASLQKAQSPLRKSNVFASYQDQRSTDTALRDIVERQLLRRSGANIKAIPTKVVAAAATVLPLSPSQRDFVERQKLRLSQKIRDVNNTHRVKACARAWSDWRRAIDLRKRTDAAATTLQRFVQTVSCRDRVARRIKQRLQQRERQVHVRRVVHLCARRQTRAALAQWRTYSVECVVVNVLQTHIALSFQRKHVVQTTFDRWRNVWSASVLRKRTLHRLLRHVTSAATRKALVTWHAWRLEREVLAAFTKAQDEQTKHKLLVQAMTAQSQAEATAWSDQAKESSEHVQREAALTARIATLTTQLHEWTSKSKADAAVQTEAGASASAARTALLMEASFADDKKTAIDTESTLRKQIHDLEMSMADVKRRDDVKKSVESTATQDQTMGLMEDLSKREATLLQTKIDALERDVREREAAQLKMVLAHDVAVSQWTAKCQALEATVTTLEAR</sequence>
<feature type="non-terminal residue" evidence="2">
    <location>
        <position position="488"/>
    </location>
</feature>
<dbReference type="EMBL" id="MZMZ02002522">
    <property type="protein sequence ID" value="RQM25455.1"/>
    <property type="molecule type" value="Genomic_DNA"/>
</dbReference>
<evidence type="ECO:0008006" key="4">
    <source>
        <dbReference type="Google" id="ProtNLM"/>
    </source>
</evidence>
<accession>A0A425D8C7</accession>
<proteinExistence type="predicted"/>
<keyword evidence="3" id="KW-1185">Reference proteome</keyword>
<organism evidence="2 3">
    <name type="scientific">Aphanomyces astaci</name>
    <name type="common">Crayfish plague agent</name>
    <dbReference type="NCBI Taxonomy" id="112090"/>
    <lineage>
        <taxon>Eukaryota</taxon>
        <taxon>Sar</taxon>
        <taxon>Stramenopiles</taxon>
        <taxon>Oomycota</taxon>
        <taxon>Saprolegniomycetes</taxon>
        <taxon>Saprolegniales</taxon>
        <taxon>Verrucalvaceae</taxon>
        <taxon>Aphanomyces</taxon>
    </lineage>
</organism>
<evidence type="ECO:0000313" key="3">
    <source>
        <dbReference type="Proteomes" id="UP000284702"/>
    </source>
</evidence>
<reference evidence="2" key="1">
    <citation type="submission" date="2018-07" db="EMBL/GenBank/DDBJ databases">
        <title>Annotation of Aphanomyces astaci genome assembly.</title>
        <authorList>
            <person name="Studholme D.J."/>
        </authorList>
    </citation>
    <scope>NUCLEOTIDE SEQUENCE [LARGE SCALE GENOMIC DNA]</scope>
    <source>
        <strain evidence="2">Pc</strain>
    </source>
</reference>
<dbReference type="VEuPathDB" id="FungiDB:H257_14371"/>
<comment type="caution">
    <text evidence="2">The sequence shown here is derived from an EMBL/GenBank/DDBJ whole genome shotgun (WGS) entry which is preliminary data.</text>
</comment>